<name>A0ABS4PHQ6_9PSEU</name>
<keyword evidence="3" id="KW-1185">Reference proteome</keyword>
<reference evidence="2 3" key="1">
    <citation type="submission" date="2021-03" db="EMBL/GenBank/DDBJ databases">
        <title>Sequencing the genomes of 1000 actinobacteria strains.</title>
        <authorList>
            <person name="Klenk H.-P."/>
        </authorList>
    </citation>
    <scope>NUCLEOTIDE SEQUENCE [LARGE SCALE GENOMIC DNA]</scope>
    <source>
        <strain evidence="2 3">DSM 45510</strain>
    </source>
</reference>
<dbReference type="EMBL" id="JAGGMS010000001">
    <property type="protein sequence ID" value="MBP2178926.1"/>
    <property type="molecule type" value="Genomic_DNA"/>
</dbReference>
<dbReference type="InterPro" id="IPR051606">
    <property type="entry name" value="Polyketide_Oxido-like"/>
</dbReference>
<dbReference type="RefSeq" id="WP_209662619.1">
    <property type="nucleotide sequence ID" value="NZ_JAGGMS010000001.1"/>
</dbReference>
<sequence length="199" mass="20409">MARIVVFGGTGYAGGKIAAEAEGRGHEVVRVARKERAGVTSGSVHDEAFVLDVAKGADVIVVAVPAAPADGKSLVDAVPALAKTGARIGVVGGAGSLQVSPGGPQLVDTPAFPAFAKGEAQAHVGVLEALRALPDDVDWFYVSPAPAFGSFNPGEKLGRYRVGGDQIIGDSISGDDYALAFVDEVEKPAHQRQRFSVAY</sequence>
<dbReference type="SUPFAM" id="SSF51735">
    <property type="entry name" value="NAD(P)-binding Rossmann-fold domains"/>
    <property type="match status" value="1"/>
</dbReference>
<dbReference type="PANTHER" id="PTHR43355:SF2">
    <property type="entry name" value="FLAVIN REDUCTASE (NADPH)"/>
    <property type="match status" value="1"/>
</dbReference>
<evidence type="ECO:0000313" key="2">
    <source>
        <dbReference type="EMBL" id="MBP2178926.1"/>
    </source>
</evidence>
<proteinExistence type="predicted"/>
<feature type="domain" description="NAD(P)-binding" evidence="1">
    <location>
        <begin position="8"/>
        <end position="188"/>
    </location>
</feature>
<comment type="caution">
    <text evidence="2">The sequence shown here is derived from an EMBL/GenBank/DDBJ whole genome shotgun (WGS) entry which is preliminary data.</text>
</comment>
<dbReference type="Pfam" id="PF13460">
    <property type="entry name" value="NAD_binding_10"/>
    <property type="match status" value="1"/>
</dbReference>
<protein>
    <submittedName>
        <fullName evidence="2">NADH-flavin reductase</fullName>
    </submittedName>
</protein>
<dbReference type="Gene3D" id="3.40.50.720">
    <property type="entry name" value="NAD(P)-binding Rossmann-like Domain"/>
    <property type="match status" value="1"/>
</dbReference>
<dbReference type="InterPro" id="IPR016040">
    <property type="entry name" value="NAD(P)-bd_dom"/>
</dbReference>
<evidence type="ECO:0000313" key="3">
    <source>
        <dbReference type="Proteomes" id="UP000741013"/>
    </source>
</evidence>
<dbReference type="PANTHER" id="PTHR43355">
    <property type="entry name" value="FLAVIN REDUCTASE (NADPH)"/>
    <property type="match status" value="1"/>
</dbReference>
<evidence type="ECO:0000259" key="1">
    <source>
        <dbReference type="Pfam" id="PF13460"/>
    </source>
</evidence>
<dbReference type="InterPro" id="IPR036291">
    <property type="entry name" value="NAD(P)-bd_dom_sf"/>
</dbReference>
<accession>A0ABS4PHQ6</accession>
<dbReference type="Proteomes" id="UP000741013">
    <property type="component" value="Unassembled WGS sequence"/>
</dbReference>
<gene>
    <name evidence="2" type="ORF">JOM49_000452</name>
</gene>
<organism evidence="2 3">
    <name type="scientific">Amycolatopsis magusensis</name>
    <dbReference type="NCBI Taxonomy" id="882444"/>
    <lineage>
        <taxon>Bacteria</taxon>
        <taxon>Bacillati</taxon>
        <taxon>Actinomycetota</taxon>
        <taxon>Actinomycetes</taxon>
        <taxon>Pseudonocardiales</taxon>
        <taxon>Pseudonocardiaceae</taxon>
        <taxon>Amycolatopsis</taxon>
    </lineage>
</organism>